<keyword evidence="3" id="KW-1185">Reference proteome</keyword>
<protein>
    <submittedName>
        <fullName evidence="2">Zinc knuckle CX2CX4HX4C</fullName>
    </submittedName>
</protein>
<evidence type="ECO:0000259" key="1">
    <source>
        <dbReference type="Pfam" id="PF14392"/>
    </source>
</evidence>
<evidence type="ECO:0000313" key="2">
    <source>
        <dbReference type="EMBL" id="PON91058.1"/>
    </source>
</evidence>
<accession>A0A2P5EZU6</accession>
<organism evidence="2 3">
    <name type="scientific">Trema orientale</name>
    <name type="common">Charcoal tree</name>
    <name type="synonym">Celtis orientalis</name>
    <dbReference type="NCBI Taxonomy" id="63057"/>
    <lineage>
        <taxon>Eukaryota</taxon>
        <taxon>Viridiplantae</taxon>
        <taxon>Streptophyta</taxon>
        <taxon>Embryophyta</taxon>
        <taxon>Tracheophyta</taxon>
        <taxon>Spermatophyta</taxon>
        <taxon>Magnoliopsida</taxon>
        <taxon>eudicotyledons</taxon>
        <taxon>Gunneridae</taxon>
        <taxon>Pentapetalae</taxon>
        <taxon>rosids</taxon>
        <taxon>fabids</taxon>
        <taxon>Rosales</taxon>
        <taxon>Cannabaceae</taxon>
        <taxon>Trema</taxon>
    </lineage>
</organism>
<dbReference type="InterPro" id="IPR025836">
    <property type="entry name" value="Zn_knuckle_CX2CX4HX4C"/>
</dbReference>
<evidence type="ECO:0000313" key="3">
    <source>
        <dbReference type="Proteomes" id="UP000237000"/>
    </source>
</evidence>
<feature type="domain" description="Zinc knuckle CX2CX4HX4C" evidence="1">
    <location>
        <begin position="87"/>
        <end position="119"/>
    </location>
</feature>
<name>A0A2P5EZU6_TREOI</name>
<dbReference type="Pfam" id="PF14392">
    <property type="entry name" value="zf-CCHC_4"/>
    <property type="match status" value="1"/>
</dbReference>
<dbReference type="STRING" id="63057.A0A2P5EZU6"/>
<dbReference type="InParanoid" id="A0A2P5EZU6"/>
<dbReference type="Proteomes" id="UP000237000">
    <property type="component" value="Unassembled WGS sequence"/>
</dbReference>
<dbReference type="PANTHER" id="PTHR31286">
    <property type="entry name" value="GLYCINE-RICH CELL WALL STRUCTURAL PROTEIN 1.8-LIKE"/>
    <property type="match status" value="1"/>
</dbReference>
<proteinExistence type="predicted"/>
<dbReference type="OrthoDB" id="1246856at2759"/>
<dbReference type="AlphaFoldDB" id="A0A2P5EZU6"/>
<gene>
    <name evidence="2" type="ORF">TorRG33x02_130890</name>
</gene>
<dbReference type="EMBL" id="JXTC01000077">
    <property type="protein sequence ID" value="PON91058.1"/>
    <property type="molecule type" value="Genomic_DNA"/>
</dbReference>
<sequence>MLVIKEWPAQTPLSEIKFDSVSLWLRVYGLPICYFSDDNAKRIGQRARKVINVMVPRPRSSLWGRSLRIQVEVSLLKPIIAGFFLKNEWGTPQWIQLKYEQVCNFCYHCGMLDHEKKDCISLTLAMISDASGRKVQLYRPWVSAGSSIISCFATNLVRDDPSLGNVARTRQPRKPEIELPPEEPKRIPRLEYHPLTVNVEARHVEAGDWSGSATNQHYEEVSDMQRALTSLANPETELLVKHADHVTTKALITSSAEAQRAMEQERKKQRGGNVFILHTTVAELNSQLEFLLHPNLRDQFQPHTSYTHTSSWVM</sequence>
<dbReference type="PANTHER" id="PTHR31286:SF167">
    <property type="entry name" value="OS09G0268800 PROTEIN"/>
    <property type="match status" value="1"/>
</dbReference>
<comment type="caution">
    <text evidence="2">The sequence shown here is derived from an EMBL/GenBank/DDBJ whole genome shotgun (WGS) entry which is preliminary data.</text>
</comment>
<dbReference type="InterPro" id="IPR040256">
    <property type="entry name" value="At4g02000-like"/>
</dbReference>
<reference evidence="3" key="1">
    <citation type="submission" date="2016-06" db="EMBL/GenBank/DDBJ databases">
        <title>Parallel loss of symbiosis genes in relatives of nitrogen-fixing non-legume Parasponia.</title>
        <authorList>
            <person name="Van Velzen R."/>
            <person name="Holmer R."/>
            <person name="Bu F."/>
            <person name="Rutten L."/>
            <person name="Van Zeijl A."/>
            <person name="Liu W."/>
            <person name="Santuari L."/>
            <person name="Cao Q."/>
            <person name="Sharma T."/>
            <person name="Shen D."/>
            <person name="Roswanjaya Y."/>
            <person name="Wardhani T."/>
            <person name="Kalhor M.S."/>
            <person name="Jansen J."/>
            <person name="Van den Hoogen J."/>
            <person name="Gungor B."/>
            <person name="Hartog M."/>
            <person name="Hontelez J."/>
            <person name="Verver J."/>
            <person name="Yang W.-C."/>
            <person name="Schijlen E."/>
            <person name="Repin R."/>
            <person name="Schilthuizen M."/>
            <person name="Schranz E."/>
            <person name="Heidstra R."/>
            <person name="Miyata K."/>
            <person name="Fedorova E."/>
            <person name="Kohlen W."/>
            <person name="Bisseling T."/>
            <person name="Smit S."/>
            <person name="Geurts R."/>
        </authorList>
    </citation>
    <scope>NUCLEOTIDE SEQUENCE [LARGE SCALE GENOMIC DNA]</scope>
    <source>
        <strain evidence="3">cv. RG33-2</strain>
    </source>
</reference>